<name>A0AAW1ITE8_POPJA</name>
<dbReference type="Gene3D" id="3.60.10.10">
    <property type="entry name" value="Endonuclease/exonuclease/phosphatase"/>
    <property type="match status" value="1"/>
</dbReference>
<evidence type="ECO:0000313" key="1">
    <source>
        <dbReference type="EMBL" id="KAK9692845.1"/>
    </source>
</evidence>
<dbReference type="SUPFAM" id="SSF56219">
    <property type="entry name" value="DNase I-like"/>
    <property type="match status" value="1"/>
</dbReference>
<proteinExistence type="predicted"/>
<sequence length="273" mass="30294">MVQTSSTPGIKGKILLVALSHGRGLAEELRKRNSVCGRNVVTLFKPNACIEGVVENLVSLTSGFSSDDYVIVLGGTNNAPRGAGVNRKRFKGGGVAIWAKNGFSVEPLDLSDFAVDKDIEVCGLRWDVNGTNKLYIVAYYRSPSDDLNIFLDKMEKLLHAIYDVRYPIVLVGDLNVNFGVDKMEKLLHAIYDVRYPIVLVGDLNGFDLFMIATDLDTKGENKKIAVFLNIIGDNGLELFNSFTMSDTENHLLTTIKLKIDEYLMLTEKEYSED</sequence>
<reference evidence="1 2" key="1">
    <citation type="journal article" date="2024" name="BMC Genomics">
        <title>De novo assembly and annotation of Popillia japonica's genome with initial clues to its potential as an invasive pest.</title>
        <authorList>
            <person name="Cucini C."/>
            <person name="Boschi S."/>
            <person name="Funari R."/>
            <person name="Cardaioli E."/>
            <person name="Iannotti N."/>
            <person name="Marturano G."/>
            <person name="Paoli F."/>
            <person name="Bruttini M."/>
            <person name="Carapelli A."/>
            <person name="Frati F."/>
            <person name="Nardi F."/>
        </authorList>
    </citation>
    <scope>NUCLEOTIDE SEQUENCE [LARGE SCALE GENOMIC DNA]</scope>
    <source>
        <strain evidence="1">DMR45628</strain>
    </source>
</reference>
<dbReference type="InterPro" id="IPR036691">
    <property type="entry name" value="Endo/exonu/phosph_ase_sf"/>
</dbReference>
<accession>A0AAW1ITE8</accession>
<keyword evidence="2" id="KW-1185">Reference proteome</keyword>
<gene>
    <name evidence="1" type="ORF">QE152_g34876</name>
</gene>
<dbReference type="Proteomes" id="UP001458880">
    <property type="component" value="Unassembled WGS sequence"/>
</dbReference>
<dbReference type="AlphaFoldDB" id="A0AAW1ITE8"/>
<protein>
    <recommendedName>
        <fullName evidence="3">Endonuclease/exonuclease/phosphatase domain-containing protein</fullName>
    </recommendedName>
</protein>
<evidence type="ECO:0000313" key="2">
    <source>
        <dbReference type="Proteomes" id="UP001458880"/>
    </source>
</evidence>
<organism evidence="1 2">
    <name type="scientific">Popillia japonica</name>
    <name type="common">Japanese beetle</name>
    <dbReference type="NCBI Taxonomy" id="7064"/>
    <lineage>
        <taxon>Eukaryota</taxon>
        <taxon>Metazoa</taxon>
        <taxon>Ecdysozoa</taxon>
        <taxon>Arthropoda</taxon>
        <taxon>Hexapoda</taxon>
        <taxon>Insecta</taxon>
        <taxon>Pterygota</taxon>
        <taxon>Neoptera</taxon>
        <taxon>Endopterygota</taxon>
        <taxon>Coleoptera</taxon>
        <taxon>Polyphaga</taxon>
        <taxon>Scarabaeiformia</taxon>
        <taxon>Scarabaeidae</taxon>
        <taxon>Rutelinae</taxon>
        <taxon>Popillia</taxon>
    </lineage>
</organism>
<evidence type="ECO:0008006" key="3">
    <source>
        <dbReference type="Google" id="ProtNLM"/>
    </source>
</evidence>
<dbReference type="EMBL" id="JASPKY010000564">
    <property type="protein sequence ID" value="KAK9692845.1"/>
    <property type="molecule type" value="Genomic_DNA"/>
</dbReference>
<comment type="caution">
    <text evidence="1">The sequence shown here is derived from an EMBL/GenBank/DDBJ whole genome shotgun (WGS) entry which is preliminary data.</text>
</comment>